<dbReference type="PANTHER" id="PTHR11361:SF99">
    <property type="entry name" value="DNA MISMATCH REPAIR PROTEIN"/>
    <property type="match status" value="1"/>
</dbReference>
<feature type="domain" description="DNA mismatch repair proteins mutS family" evidence="5">
    <location>
        <begin position="420"/>
        <end position="596"/>
    </location>
</feature>
<dbReference type="Gene3D" id="3.40.50.300">
    <property type="entry name" value="P-loop containing nucleotide triphosphate hydrolases"/>
    <property type="match status" value="1"/>
</dbReference>
<evidence type="ECO:0000313" key="6">
    <source>
        <dbReference type="EMBL" id="SHI04980.1"/>
    </source>
</evidence>
<dbReference type="OrthoDB" id="9802448at2"/>
<dbReference type="RefSeq" id="WP_073340847.1">
    <property type="nucleotide sequence ID" value="NZ_FQXM01000042.1"/>
</dbReference>
<evidence type="ECO:0000256" key="1">
    <source>
        <dbReference type="ARBA" id="ARBA00022741"/>
    </source>
</evidence>
<dbReference type="SMART" id="SM00534">
    <property type="entry name" value="MUTSac"/>
    <property type="match status" value="1"/>
</dbReference>
<dbReference type="GO" id="GO:0005829">
    <property type="term" value="C:cytosol"/>
    <property type="evidence" value="ECO:0007669"/>
    <property type="project" value="TreeGrafter"/>
</dbReference>
<proteinExistence type="predicted"/>
<keyword evidence="4" id="KW-1133">Transmembrane helix</keyword>
<feature type="transmembrane region" description="Helical" evidence="4">
    <location>
        <begin position="212"/>
        <end position="232"/>
    </location>
</feature>
<dbReference type="EMBL" id="FQXM01000042">
    <property type="protein sequence ID" value="SHI04980.1"/>
    <property type="molecule type" value="Genomic_DNA"/>
</dbReference>
<protein>
    <submittedName>
        <fullName evidence="6">MutS domain V</fullName>
    </submittedName>
</protein>
<dbReference type="Gene3D" id="1.10.1420.10">
    <property type="match status" value="1"/>
</dbReference>
<evidence type="ECO:0000259" key="5">
    <source>
        <dbReference type="SMART" id="SM00534"/>
    </source>
</evidence>
<dbReference type="GO" id="GO:0140664">
    <property type="term" value="F:ATP-dependent DNA damage sensor activity"/>
    <property type="evidence" value="ECO:0007669"/>
    <property type="project" value="InterPro"/>
</dbReference>
<keyword evidence="7" id="KW-1185">Reference proteome</keyword>
<gene>
    <name evidence="6" type="ORF">SAMN02745207_04045</name>
</gene>
<keyword evidence="4" id="KW-0472">Membrane</keyword>
<evidence type="ECO:0000256" key="3">
    <source>
        <dbReference type="ARBA" id="ARBA00023125"/>
    </source>
</evidence>
<dbReference type="GO" id="GO:0030983">
    <property type="term" value="F:mismatched DNA binding"/>
    <property type="evidence" value="ECO:0007669"/>
    <property type="project" value="InterPro"/>
</dbReference>
<dbReference type="InterPro" id="IPR045076">
    <property type="entry name" value="MutS"/>
</dbReference>
<dbReference type="InterPro" id="IPR036187">
    <property type="entry name" value="DNA_mismatch_repair_MutS_sf"/>
</dbReference>
<dbReference type="SUPFAM" id="SSF48334">
    <property type="entry name" value="DNA repair protein MutS, domain III"/>
    <property type="match status" value="1"/>
</dbReference>
<feature type="transmembrane region" description="Helical" evidence="4">
    <location>
        <begin position="24"/>
        <end position="45"/>
    </location>
</feature>
<reference evidence="6 7" key="1">
    <citation type="submission" date="2016-11" db="EMBL/GenBank/DDBJ databases">
        <authorList>
            <person name="Jaros S."/>
            <person name="Januszkiewicz K."/>
            <person name="Wedrychowicz H."/>
        </authorList>
    </citation>
    <scope>NUCLEOTIDE SEQUENCE [LARGE SCALE GENOMIC DNA]</scope>
    <source>
        <strain evidence="6 7">DSM 8605</strain>
    </source>
</reference>
<dbReference type="Pfam" id="PF00488">
    <property type="entry name" value="MutS_V"/>
    <property type="match status" value="1"/>
</dbReference>
<feature type="transmembrane region" description="Helical" evidence="4">
    <location>
        <begin position="51"/>
        <end position="69"/>
    </location>
</feature>
<dbReference type="InterPro" id="IPR000432">
    <property type="entry name" value="DNA_mismatch_repair_MutS_C"/>
</dbReference>
<evidence type="ECO:0000313" key="7">
    <source>
        <dbReference type="Proteomes" id="UP000184447"/>
    </source>
</evidence>
<evidence type="ECO:0000256" key="4">
    <source>
        <dbReference type="SAM" id="Phobius"/>
    </source>
</evidence>
<sequence length="598" mass="69357">MKEKIYDKRMKRYENLKSKQKQTINFYSVLRLVIFISAIVLGLIFLKQDNYMFFGITVLIFLIFFLVVAKKHSVLIAKLKLCESLISINKKSLERKKGKWKGFKDQGSEFVDESSNFTYDLDIFGKNSLFQYINVTKTFYGRHELKNILSEFPTNKEKIIQKQEAVKELALSIGWRQKLQALPSISEENIKSPEELVIWSKEKIDFYESKSVNFLVIILPLITILFGVLHFIFNLIPYTVPAILFIIQIGITGYKFGERADYLNELFKYKRDIEIYWHMIEHIEKKDFNSIYLEKLKAKLVNNKKETCGKSMKEFNKIVTKISDRRNMFYLIKNLIFLSDYKVCKSLNKWKNNSGENLQQWLQVIGEFEALSSLSIINFDNPNWTTPEFTEKKIIKSEKLAHPLITSNRISNYISISEESPVLLITGSNMAGKSTYLRTIGINLVLSYTGAAVCASSFTCPLLNIYSCMRISDDIDQNISSFYGEIIRIKKIIDAVNRNEKVFFLLDEIFKGTNSIDRHTGAISLVNKLEKVGAVGLVSTHDLELGELEKTSKGKIKNYHFEEYYKDNKIYFDYKLKKGISKTRNASYLMKMAGLQVD</sequence>
<dbReference type="PANTHER" id="PTHR11361">
    <property type="entry name" value="DNA MISMATCH REPAIR PROTEIN MUTS FAMILY MEMBER"/>
    <property type="match status" value="1"/>
</dbReference>
<accession>A0A1M5XYV9</accession>
<evidence type="ECO:0000256" key="2">
    <source>
        <dbReference type="ARBA" id="ARBA00022840"/>
    </source>
</evidence>
<organism evidence="6 7">
    <name type="scientific">Clostridium grantii DSM 8605</name>
    <dbReference type="NCBI Taxonomy" id="1121316"/>
    <lineage>
        <taxon>Bacteria</taxon>
        <taxon>Bacillati</taxon>
        <taxon>Bacillota</taxon>
        <taxon>Clostridia</taxon>
        <taxon>Eubacteriales</taxon>
        <taxon>Clostridiaceae</taxon>
        <taxon>Clostridium</taxon>
    </lineage>
</organism>
<dbReference type="SUPFAM" id="SSF52540">
    <property type="entry name" value="P-loop containing nucleoside triphosphate hydrolases"/>
    <property type="match status" value="1"/>
</dbReference>
<dbReference type="InterPro" id="IPR027417">
    <property type="entry name" value="P-loop_NTPase"/>
</dbReference>
<dbReference type="GO" id="GO:0005524">
    <property type="term" value="F:ATP binding"/>
    <property type="evidence" value="ECO:0007669"/>
    <property type="project" value="UniProtKB-KW"/>
</dbReference>
<dbReference type="Proteomes" id="UP000184447">
    <property type="component" value="Unassembled WGS sequence"/>
</dbReference>
<dbReference type="AlphaFoldDB" id="A0A1M5XYV9"/>
<name>A0A1M5XYV9_9CLOT</name>
<keyword evidence="3" id="KW-0238">DNA-binding</keyword>
<dbReference type="GO" id="GO:0006298">
    <property type="term" value="P:mismatch repair"/>
    <property type="evidence" value="ECO:0007669"/>
    <property type="project" value="InterPro"/>
</dbReference>
<dbReference type="STRING" id="1121316.SAMN02745207_04045"/>
<keyword evidence="2" id="KW-0067">ATP-binding</keyword>
<keyword evidence="1" id="KW-0547">Nucleotide-binding</keyword>
<keyword evidence="4" id="KW-0812">Transmembrane</keyword>